<evidence type="ECO:0000259" key="9">
    <source>
        <dbReference type="Pfam" id="PF02449"/>
    </source>
</evidence>
<keyword evidence="6" id="KW-0862">Zinc</keyword>
<dbReference type="PANTHER" id="PTHR36447">
    <property type="entry name" value="BETA-GALACTOSIDASE GANA"/>
    <property type="match status" value="1"/>
</dbReference>
<dbReference type="InterPro" id="IPR003476">
    <property type="entry name" value="Glyco_hydro_42"/>
</dbReference>
<dbReference type="Pfam" id="PF08532">
    <property type="entry name" value="Glyco_hydro_42M"/>
    <property type="match status" value="1"/>
</dbReference>
<sequence length="676" mass="78180">MSIQIGVDYYPEQWPEQMWEQDADRMKECGVKVVRMAEFAWSRMEPEEGTYDFEWLDRAVSVFADRRMQVVLCTPTCTPPLWAFGKYPEIIQTGPDGQRIAIGIRGHRCMNSPVYRTLCEKIIRQLVSRYRDNPAVIAYQIDNELEANHCRCQVCQESFQNWMRKKYRNVQEVNAVYGNSVWSGEYSSFSQVKPPMGDFIKWQNPSLTLDYNRYASESTVAYLEFQRTLIHSLDPDAWITTNSWLCENMPDFYDLFQNLDIVSYDNYPTTVLPESQEELYSHAFHLDLMRGIKQQNFWIMEQLSGAVGSWMPMSPSPEPGMIKGYALQAIAHGADTVVHFRWRTAVAGAEMYWHGILDHSDVPGRRYEEFRELCRIVDGLQEMDGSYVKNSVALLYSSDNEYGFKLQHQAEGMYYLEQLKSLHDGFTAIGVGVDIIDESADLSAYKIVLAPTMLITHEETEKALHEFAAQGGTILLTNRSGVKDSYNKCVMQPLPGIYRELVGARVREYNAPGSYLGQLKLTDDVLRENYKKSCRYYPGGDADEKLPRENAVYRQWCDILEAETAQVLAEYGDRYYSGSAAVTRNCYGAGTVYYIGTVCDRMFYISLAKCMASEKRIFYYDNLPLGVEVTYRQKDEKLWRFVFNNTNKEQKVCLDSKTYRMKPFEMKISRESEEFI</sequence>
<evidence type="ECO:0000259" key="11">
    <source>
        <dbReference type="Pfam" id="PF08533"/>
    </source>
</evidence>
<dbReference type="PIRSF" id="PIRSF001084">
    <property type="entry name" value="B-galactosidase"/>
    <property type="match status" value="1"/>
</dbReference>
<dbReference type="PANTHER" id="PTHR36447:SF2">
    <property type="entry name" value="BETA-GALACTOSIDASE YESZ"/>
    <property type="match status" value="1"/>
</dbReference>
<evidence type="ECO:0000313" key="12">
    <source>
        <dbReference type="EMBL" id="MBC8562485.1"/>
    </source>
</evidence>
<dbReference type="Pfam" id="PF02449">
    <property type="entry name" value="Glyco_hydro_42"/>
    <property type="match status" value="1"/>
</dbReference>
<dbReference type="Pfam" id="PF08533">
    <property type="entry name" value="Glyco_hydro_42C"/>
    <property type="match status" value="1"/>
</dbReference>
<protein>
    <recommendedName>
        <fullName evidence="3 8">Beta-galactosidase</fullName>
        <shortName evidence="8">Beta-gal</shortName>
        <ecNumber evidence="3 8">3.2.1.23</ecNumber>
    </recommendedName>
</protein>
<feature type="domain" description="Beta-galactosidase C-terminal" evidence="11">
    <location>
        <begin position="626"/>
        <end position="668"/>
    </location>
</feature>
<dbReference type="EMBL" id="JACRSX010000007">
    <property type="protein sequence ID" value="MBC8562485.1"/>
    <property type="molecule type" value="Genomic_DNA"/>
</dbReference>
<evidence type="ECO:0000256" key="2">
    <source>
        <dbReference type="ARBA" id="ARBA00005940"/>
    </source>
</evidence>
<evidence type="ECO:0000256" key="6">
    <source>
        <dbReference type="ARBA" id="ARBA00022833"/>
    </source>
</evidence>
<dbReference type="InterPro" id="IPR013529">
    <property type="entry name" value="Glyco_hydro_42_N"/>
</dbReference>
<dbReference type="SUPFAM" id="SSF51445">
    <property type="entry name" value="(Trans)glycosidases"/>
    <property type="match status" value="1"/>
</dbReference>
<evidence type="ECO:0000259" key="10">
    <source>
        <dbReference type="Pfam" id="PF08532"/>
    </source>
</evidence>
<evidence type="ECO:0000256" key="7">
    <source>
        <dbReference type="ARBA" id="ARBA00023295"/>
    </source>
</evidence>
<evidence type="ECO:0000256" key="3">
    <source>
        <dbReference type="ARBA" id="ARBA00012756"/>
    </source>
</evidence>
<proteinExistence type="inferred from homology"/>
<name>A0ABR7N1H3_9FIRM</name>
<gene>
    <name evidence="12" type="ORF">H8704_07565</name>
</gene>
<evidence type="ECO:0000256" key="1">
    <source>
        <dbReference type="ARBA" id="ARBA00001412"/>
    </source>
</evidence>
<dbReference type="InterPro" id="IPR017853">
    <property type="entry name" value="GH"/>
</dbReference>
<dbReference type="RefSeq" id="WP_249297860.1">
    <property type="nucleotide sequence ID" value="NZ_JACRSX010000007.1"/>
</dbReference>
<reference evidence="12 13" key="1">
    <citation type="submission" date="2020-08" db="EMBL/GenBank/DDBJ databases">
        <title>Genome public.</title>
        <authorList>
            <person name="Liu C."/>
            <person name="Sun Q."/>
        </authorList>
    </citation>
    <scope>NUCLEOTIDE SEQUENCE [LARGE SCALE GENOMIC DNA]</scope>
    <source>
        <strain evidence="12 13">NSJ-37</strain>
    </source>
</reference>
<keyword evidence="5 8" id="KW-0378">Hydrolase</keyword>
<evidence type="ECO:0000256" key="4">
    <source>
        <dbReference type="ARBA" id="ARBA00022723"/>
    </source>
</evidence>
<accession>A0ABR7N1H3</accession>
<dbReference type="InterPro" id="IPR029062">
    <property type="entry name" value="Class_I_gatase-like"/>
</dbReference>
<keyword evidence="7 8" id="KW-0326">Glycosidase</keyword>
<comment type="similarity">
    <text evidence="2 8">Belongs to the glycosyl hydrolase 42 family.</text>
</comment>
<evidence type="ECO:0000313" key="13">
    <source>
        <dbReference type="Proteomes" id="UP000606193"/>
    </source>
</evidence>
<evidence type="ECO:0000256" key="5">
    <source>
        <dbReference type="ARBA" id="ARBA00022801"/>
    </source>
</evidence>
<evidence type="ECO:0000256" key="8">
    <source>
        <dbReference type="PIRNR" id="PIRNR001084"/>
    </source>
</evidence>
<keyword evidence="13" id="KW-1185">Reference proteome</keyword>
<dbReference type="EC" id="3.2.1.23" evidence="3 8"/>
<dbReference type="CDD" id="cd03143">
    <property type="entry name" value="A4_beta-galactosidase_middle_domain"/>
    <property type="match status" value="1"/>
</dbReference>
<dbReference type="Gene3D" id="3.40.50.880">
    <property type="match status" value="1"/>
</dbReference>
<comment type="catalytic activity">
    <reaction evidence="1 8">
        <text>Hydrolysis of terminal non-reducing beta-D-galactose residues in beta-D-galactosides.</text>
        <dbReference type="EC" id="3.2.1.23"/>
    </reaction>
</comment>
<dbReference type="Gene3D" id="3.20.20.80">
    <property type="entry name" value="Glycosidases"/>
    <property type="match status" value="1"/>
</dbReference>
<feature type="domain" description="Beta-galactosidase trimerisation" evidence="10">
    <location>
        <begin position="391"/>
        <end position="617"/>
    </location>
</feature>
<organism evidence="12 13">
    <name type="scientific">Jutongia huaianensis</name>
    <dbReference type="NCBI Taxonomy" id="2763668"/>
    <lineage>
        <taxon>Bacteria</taxon>
        <taxon>Bacillati</taxon>
        <taxon>Bacillota</taxon>
        <taxon>Clostridia</taxon>
        <taxon>Lachnospirales</taxon>
        <taxon>Lachnospiraceae</taxon>
        <taxon>Jutongia</taxon>
    </lineage>
</organism>
<feature type="domain" description="Glycoside hydrolase family 42 N-terminal" evidence="9">
    <location>
        <begin position="8"/>
        <end position="377"/>
    </location>
</feature>
<dbReference type="Proteomes" id="UP000606193">
    <property type="component" value="Unassembled WGS sequence"/>
</dbReference>
<dbReference type="InterPro" id="IPR013739">
    <property type="entry name" value="Beta_galactosidase_C"/>
</dbReference>
<keyword evidence="4" id="KW-0479">Metal-binding</keyword>
<dbReference type="SUPFAM" id="SSF52317">
    <property type="entry name" value="Class I glutamine amidotransferase-like"/>
    <property type="match status" value="1"/>
</dbReference>
<dbReference type="InterPro" id="IPR013738">
    <property type="entry name" value="Beta_galactosidase_Trimer"/>
</dbReference>
<comment type="caution">
    <text evidence="12">The sequence shown here is derived from an EMBL/GenBank/DDBJ whole genome shotgun (WGS) entry which is preliminary data.</text>
</comment>